<dbReference type="InterPro" id="IPR050855">
    <property type="entry name" value="NDM-1-like"/>
</dbReference>
<sequence length="221" mass="24815">MKIKKVSDHIWSLKSWIGMPIHVWAVTDEEGVTLVDAGMPLMATKIMKFVEQLDAGPLNRILLTHGHVDHIGALKKVTQEKEISVHAHYIEIPYLEGDKLYPGRKKLEKNVKKGIVQPLKTDEQGRLNSVSGLTPYFTPGHSPGHVVYYHAEDQVLLAGDLFTSKKGKLQKPMPLFTGNMKEAVKSSTIVEQLKPKQLEVCHGNTVYKPAEQIEAYVRKMT</sequence>
<dbReference type="SMART" id="SM00849">
    <property type="entry name" value="Lactamase_B"/>
    <property type="match status" value="1"/>
</dbReference>
<proteinExistence type="predicted"/>
<dbReference type="Pfam" id="PF00753">
    <property type="entry name" value="Lactamase_B"/>
    <property type="match status" value="1"/>
</dbReference>
<comment type="caution">
    <text evidence="2">The sequence shown here is derived from an EMBL/GenBank/DDBJ whole genome shotgun (WGS) entry which is preliminary data.</text>
</comment>
<dbReference type="Gene3D" id="3.60.15.10">
    <property type="entry name" value="Ribonuclease Z/Hydroxyacylglutathione hydrolase-like"/>
    <property type="match status" value="1"/>
</dbReference>
<dbReference type="PANTHER" id="PTHR42951:SF17">
    <property type="entry name" value="METALLO-BETA-LACTAMASE DOMAIN-CONTAINING PROTEIN"/>
    <property type="match status" value="1"/>
</dbReference>
<dbReference type="InterPro" id="IPR036866">
    <property type="entry name" value="RibonucZ/Hydroxyglut_hydro"/>
</dbReference>
<name>A0ABV8GRT3_9BACI</name>
<evidence type="ECO:0000259" key="1">
    <source>
        <dbReference type="SMART" id="SM00849"/>
    </source>
</evidence>
<dbReference type="InterPro" id="IPR001279">
    <property type="entry name" value="Metallo-B-lactamas"/>
</dbReference>
<gene>
    <name evidence="2" type="ORF">ACFOUV_01175</name>
</gene>
<keyword evidence="3" id="KW-1185">Reference proteome</keyword>
<dbReference type="CDD" id="cd07721">
    <property type="entry name" value="yflN-like_MBL-fold"/>
    <property type="match status" value="1"/>
</dbReference>
<protein>
    <submittedName>
        <fullName evidence="2">MBL fold metallo-hydrolase</fullName>
    </submittedName>
</protein>
<dbReference type="RefSeq" id="WP_379494940.1">
    <property type="nucleotide sequence ID" value="NZ_JBHSAO010000001.1"/>
</dbReference>
<dbReference type="EMBL" id="JBHSAO010000001">
    <property type="protein sequence ID" value="MFC4022425.1"/>
    <property type="molecule type" value="Genomic_DNA"/>
</dbReference>
<dbReference type="Proteomes" id="UP001595772">
    <property type="component" value="Unassembled WGS sequence"/>
</dbReference>
<evidence type="ECO:0000313" key="3">
    <source>
        <dbReference type="Proteomes" id="UP001595772"/>
    </source>
</evidence>
<reference evidence="3" key="1">
    <citation type="journal article" date="2019" name="Int. J. Syst. Evol. Microbiol.">
        <title>The Global Catalogue of Microorganisms (GCM) 10K type strain sequencing project: providing services to taxonomists for standard genome sequencing and annotation.</title>
        <authorList>
            <consortium name="The Broad Institute Genomics Platform"/>
            <consortium name="The Broad Institute Genome Sequencing Center for Infectious Disease"/>
            <person name="Wu L."/>
            <person name="Ma J."/>
        </authorList>
    </citation>
    <scope>NUCLEOTIDE SEQUENCE [LARGE SCALE GENOMIC DNA]</scope>
    <source>
        <strain evidence="3">IBRC-M 10703</strain>
    </source>
</reference>
<evidence type="ECO:0000313" key="2">
    <source>
        <dbReference type="EMBL" id="MFC4022425.1"/>
    </source>
</evidence>
<feature type="domain" description="Metallo-beta-lactamase" evidence="1">
    <location>
        <begin position="20"/>
        <end position="202"/>
    </location>
</feature>
<accession>A0ABV8GRT3</accession>
<organism evidence="2 3">
    <name type="scientific">Oceanobacillus longus</name>
    <dbReference type="NCBI Taxonomy" id="930120"/>
    <lineage>
        <taxon>Bacteria</taxon>
        <taxon>Bacillati</taxon>
        <taxon>Bacillota</taxon>
        <taxon>Bacilli</taxon>
        <taxon>Bacillales</taxon>
        <taxon>Bacillaceae</taxon>
        <taxon>Oceanobacillus</taxon>
    </lineage>
</organism>
<dbReference type="SUPFAM" id="SSF56281">
    <property type="entry name" value="Metallo-hydrolase/oxidoreductase"/>
    <property type="match status" value="1"/>
</dbReference>
<dbReference type="PANTHER" id="PTHR42951">
    <property type="entry name" value="METALLO-BETA-LACTAMASE DOMAIN-CONTAINING"/>
    <property type="match status" value="1"/>
</dbReference>